<protein>
    <submittedName>
        <fullName evidence="2">Uncharacterized protein</fullName>
    </submittedName>
</protein>
<proteinExistence type="predicted"/>
<keyword evidence="1" id="KW-1133">Transmembrane helix</keyword>
<evidence type="ECO:0000256" key="1">
    <source>
        <dbReference type="SAM" id="Phobius"/>
    </source>
</evidence>
<sequence>MSELEIGANCINILSFIALFFPTVLYRPNIITIIISLILGSQFGLLFLSSYKNLDKLVLLSYIVSYVFILLNCIYLCIVISSHKKRIEEQAVVNYENFMYVTFGIISLECIFLLLMLNSQNMKNVKNLQLYCAIEFFLLVGGVTITFYNNLSLTNYMAYG</sequence>
<dbReference type="EMBL" id="MN740006">
    <property type="protein sequence ID" value="QHT83195.1"/>
    <property type="molecule type" value="Genomic_DNA"/>
</dbReference>
<dbReference type="AlphaFoldDB" id="A0A6C0HST6"/>
<feature type="transmembrane region" description="Helical" evidence="1">
    <location>
        <begin position="98"/>
        <end position="116"/>
    </location>
</feature>
<feature type="transmembrane region" description="Helical" evidence="1">
    <location>
        <begin position="128"/>
        <end position="148"/>
    </location>
</feature>
<feature type="transmembrane region" description="Helical" evidence="1">
    <location>
        <begin position="33"/>
        <end position="51"/>
    </location>
</feature>
<keyword evidence="1" id="KW-0812">Transmembrane</keyword>
<feature type="transmembrane region" description="Helical" evidence="1">
    <location>
        <begin position="57"/>
        <end position="78"/>
    </location>
</feature>
<reference evidence="2" key="1">
    <citation type="journal article" date="2020" name="Nature">
        <title>Giant virus diversity and host interactions through global metagenomics.</title>
        <authorList>
            <person name="Schulz F."/>
            <person name="Roux S."/>
            <person name="Paez-Espino D."/>
            <person name="Jungbluth S."/>
            <person name="Walsh D.A."/>
            <person name="Denef V.J."/>
            <person name="McMahon K.D."/>
            <person name="Konstantinidis K.T."/>
            <person name="Eloe-Fadrosh E.A."/>
            <person name="Kyrpides N.C."/>
            <person name="Woyke T."/>
        </authorList>
    </citation>
    <scope>NUCLEOTIDE SEQUENCE</scope>
    <source>
        <strain evidence="2">GVMAG-M-3300023184-167</strain>
    </source>
</reference>
<name>A0A6C0HST6_9ZZZZ</name>
<accession>A0A6C0HST6</accession>
<feature type="transmembrane region" description="Helical" evidence="1">
    <location>
        <begin position="6"/>
        <end position="26"/>
    </location>
</feature>
<evidence type="ECO:0000313" key="2">
    <source>
        <dbReference type="EMBL" id="QHT83195.1"/>
    </source>
</evidence>
<keyword evidence="1" id="KW-0472">Membrane</keyword>
<organism evidence="2">
    <name type="scientific">viral metagenome</name>
    <dbReference type="NCBI Taxonomy" id="1070528"/>
    <lineage>
        <taxon>unclassified sequences</taxon>
        <taxon>metagenomes</taxon>
        <taxon>organismal metagenomes</taxon>
    </lineage>
</organism>